<keyword evidence="17" id="KW-1133">Transmembrane helix</keyword>
<gene>
    <name evidence="19" type="ORF">CASFOL_025835</name>
</gene>
<dbReference type="InterPro" id="IPR006501">
    <property type="entry name" value="Pectinesterase_inhib_dom"/>
</dbReference>
<evidence type="ECO:0000256" key="13">
    <source>
        <dbReference type="ARBA" id="ARBA00047928"/>
    </source>
</evidence>
<comment type="similarity">
    <text evidence="3">In the N-terminal section; belongs to the PMEI family.</text>
</comment>
<keyword evidence="9 16" id="KW-0063">Aspartyl esterase</keyword>
<accession>A0ABD3CU41</accession>
<feature type="active site" evidence="15">
    <location>
        <position position="416"/>
    </location>
</feature>
<dbReference type="CDD" id="cd15798">
    <property type="entry name" value="PMEI-like_3"/>
    <property type="match status" value="1"/>
</dbReference>
<evidence type="ECO:0000256" key="8">
    <source>
        <dbReference type="ARBA" id="ARBA00022801"/>
    </source>
</evidence>
<evidence type="ECO:0000256" key="15">
    <source>
        <dbReference type="PROSITE-ProRule" id="PRU10040"/>
    </source>
</evidence>
<dbReference type="EMBL" id="JAVIJP010000032">
    <property type="protein sequence ID" value="KAL3632851.1"/>
    <property type="molecule type" value="Genomic_DNA"/>
</dbReference>
<dbReference type="GO" id="GO:0030599">
    <property type="term" value="F:pectinesterase activity"/>
    <property type="evidence" value="ECO:0007669"/>
    <property type="project" value="UniProtKB-UniRule"/>
</dbReference>
<dbReference type="PROSITE" id="PS00503">
    <property type="entry name" value="PECTINESTERASE_2"/>
    <property type="match status" value="1"/>
</dbReference>
<evidence type="ECO:0000256" key="3">
    <source>
        <dbReference type="ARBA" id="ARBA00006027"/>
    </source>
</evidence>
<protein>
    <recommendedName>
        <fullName evidence="5 16">Pectinesterase</fullName>
        <ecNumber evidence="5 16">3.1.1.11</ecNumber>
    </recommendedName>
</protein>
<comment type="similarity">
    <text evidence="4">In the C-terminal section; belongs to the pectinesterase family.</text>
</comment>
<dbReference type="AlphaFoldDB" id="A0ABD3CU41"/>
<comment type="caution">
    <text evidence="19">The sequence shown here is derived from an EMBL/GenBank/DDBJ whole genome shotgun (WGS) entry which is preliminary data.</text>
</comment>
<keyword evidence="10" id="KW-1015">Disulfide bond</keyword>
<evidence type="ECO:0000256" key="14">
    <source>
        <dbReference type="ARBA" id="ARBA00057335"/>
    </source>
</evidence>
<dbReference type="PANTHER" id="PTHR31707">
    <property type="entry name" value="PECTINESTERASE"/>
    <property type="match status" value="1"/>
</dbReference>
<evidence type="ECO:0000256" key="5">
    <source>
        <dbReference type="ARBA" id="ARBA00013229"/>
    </source>
</evidence>
<reference evidence="20" key="1">
    <citation type="journal article" date="2024" name="IScience">
        <title>Strigolactones Initiate the Formation of Haustorium-like Structures in Castilleja.</title>
        <authorList>
            <person name="Buerger M."/>
            <person name="Peterson D."/>
            <person name="Chory J."/>
        </authorList>
    </citation>
    <scope>NUCLEOTIDE SEQUENCE [LARGE SCALE GENOMIC DNA]</scope>
</reference>
<dbReference type="Pfam" id="PF01095">
    <property type="entry name" value="Pectinesterase"/>
    <property type="match status" value="1"/>
</dbReference>
<dbReference type="FunFam" id="2.160.20.10:FF:000001">
    <property type="entry name" value="Pectinesterase"/>
    <property type="match status" value="1"/>
</dbReference>
<evidence type="ECO:0000256" key="2">
    <source>
        <dbReference type="ARBA" id="ARBA00005184"/>
    </source>
</evidence>
<keyword evidence="11" id="KW-0325">Glycoprotein</keyword>
<evidence type="ECO:0000256" key="12">
    <source>
        <dbReference type="ARBA" id="ARBA00023316"/>
    </source>
</evidence>
<dbReference type="InterPro" id="IPR012334">
    <property type="entry name" value="Pectin_lyas_fold"/>
</dbReference>
<evidence type="ECO:0000256" key="9">
    <source>
        <dbReference type="ARBA" id="ARBA00023085"/>
    </source>
</evidence>
<comment type="pathway">
    <text evidence="2 16">Glycan metabolism; pectin degradation; 2-dehydro-3-deoxy-D-gluconate from pectin: step 1/5.</text>
</comment>
<evidence type="ECO:0000256" key="10">
    <source>
        <dbReference type="ARBA" id="ARBA00023157"/>
    </source>
</evidence>
<keyword evidence="17" id="KW-0472">Membrane</keyword>
<keyword evidence="6" id="KW-0134">Cell wall</keyword>
<dbReference type="SUPFAM" id="SSF101148">
    <property type="entry name" value="Plant invertase/pectin methylesterase inhibitor"/>
    <property type="match status" value="1"/>
</dbReference>
<dbReference type="Proteomes" id="UP001632038">
    <property type="component" value="Unassembled WGS sequence"/>
</dbReference>
<comment type="subcellular location">
    <subcellularLocation>
        <location evidence="1">Secreted</location>
        <location evidence="1">Cell wall</location>
    </subcellularLocation>
</comment>
<dbReference type="SUPFAM" id="SSF51126">
    <property type="entry name" value="Pectin lyase-like"/>
    <property type="match status" value="1"/>
</dbReference>
<evidence type="ECO:0000256" key="17">
    <source>
        <dbReference type="SAM" id="Phobius"/>
    </source>
</evidence>
<dbReference type="InterPro" id="IPR011050">
    <property type="entry name" value="Pectin_lyase_fold/virulence"/>
</dbReference>
<keyword evidence="17" id="KW-0812">Transmembrane</keyword>
<dbReference type="GO" id="GO:0042545">
    <property type="term" value="P:cell wall modification"/>
    <property type="evidence" value="ECO:0007669"/>
    <property type="project" value="UniProtKB-UniRule"/>
</dbReference>
<feature type="transmembrane region" description="Helical" evidence="17">
    <location>
        <begin position="29"/>
        <end position="52"/>
    </location>
</feature>
<evidence type="ECO:0000256" key="11">
    <source>
        <dbReference type="ARBA" id="ARBA00023180"/>
    </source>
</evidence>
<evidence type="ECO:0000256" key="6">
    <source>
        <dbReference type="ARBA" id="ARBA00022512"/>
    </source>
</evidence>
<evidence type="ECO:0000259" key="18">
    <source>
        <dbReference type="SMART" id="SM00856"/>
    </source>
</evidence>
<name>A0ABD3CU41_9LAMI</name>
<evidence type="ECO:0000256" key="16">
    <source>
        <dbReference type="RuleBase" id="RU000589"/>
    </source>
</evidence>
<feature type="domain" description="Pectinesterase inhibitor" evidence="18">
    <location>
        <begin position="66"/>
        <end position="214"/>
    </location>
</feature>
<keyword evidence="12" id="KW-0961">Cell wall biogenesis/degradation</keyword>
<dbReference type="InterPro" id="IPR000070">
    <property type="entry name" value="Pectinesterase_cat"/>
</dbReference>
<comment type="function">
    <text evidence="14">Acts in the modification of cell walls via demethylesterification of cell wall pectin.</text>
</comment>
<proteinExistence type="inferred from homology"/>
<keyword evidence="20" id="KW-1185">Reference proteome</keyword>
<evidence type="ECO:0000313" key="20">
    <source>
        <dbReference type="Proteomes" id="UP001632038"/>
    </source>
</evidence>
<dbReference type="InterPro" id="IPR033131">
    <property type="entry name" value="Pectinesterase_Asp_AS"/>
</dbReference>
<evidence type="ECO:0000256" key="7">
    <source>
        <dbReference type="ARBA" id="ARBA00022525"/>
    </source>
</evidence>
<dbReference type="Pfam" id="PF04043">
    <property type="entry name" value="PMEI"/>
    <property type="match status" value="1"/>
</dbReference>
<dbReference type="SMART" id="SM00856">
    <property type="entry name" value="PMEI"/>
    <property type="match status" value="1"/>
</dbReference>
<dbReference type="Gene3D" id="1.20.140.40">
    <property type="entry name" value="Invertase/pectin methylesterase inhibitor family protein"/>
    <property type="match status" value="1"/>
</dbReference>
<keyword evidence="7" id="KW-0964">Secreted</keyword>
<comment type="catalytic activity">
    <reaction evidence="13 16">
        <text>[(1-&gt;4)-alpha-D-galacturonosyl methyl ester](n) + n H2O = [(1-&gt;4)-alpha-D-galacturonosyl](n) + n methanol + n H(+)</text>
        <dbReference type="Rhea" id="RHEA:22380"/>
        <dbReference type="Rhea" id="RHEA-COMP:14570"/>
        <dbReference type="Rhea" id="RHEA-COMP:14573"/>
        <dbReference type="ChEBI" id="CHEBI:15377"/>
        <dbReference type="ChEBI" id="CHEBI:15378"/>
        <dbReference type="ChEBI" id="CHEBI:17790"/>
        <dbReference type="ChEBI" id="CHEBI:140522"/>
        <dbReference type="ChEBI" id="CHEBI:140523"/>
        <dbReference type="EC" id="3.1.1.11"/>
    </reaction>
</comment>
<organism evidence="19 20">
    <name type="scientific">Castilleja foliolosa</name>
    <dbReference type="NCBI Taxonomy" id="1961234"/>
    <lineage>
        <taxon>Eukaryota</taxon>
        <taxon>Viridiplantae</taxon>
        <taxon>Streptophyta</taxon>
        <taxon>Embryophyta</taxon>
        <taxon>Tracheophyta</taxon>
        <taxon>Spermatophyta</taxon>
        <taxon>Magnoliopsida</taxon>
        <taxon>eudicotyledons</taxon>
        <taxon>Gunneridae</taxon>
        <taxon>Pentapetalae</taxon>
        <taxon>asterids</taxon>
        <taxon>lamiids</taxon>
        <taxon>Lamiales</taxon>
        <taxon>Orobanchaceae</taxon>
        <taxon>Pedicularideae</taxon>
        <taxon>Castillejinae</taxon>
        <taxon>Castilleja</taxon>
    </lineage>
</organism>
<keyword evidence="8 16" id="KW-0378">Hydrolase</keyword>
<dbReference type="NCBIfam" id="TIGR01614">
    <property type="entry name" value="PME_inhib"/>
    <property type="match status" value="1"/>
</dbReference>
<dbReference type="EC" id="3.1.1.11" evidence="5 16"/>
<dbReference type="InterPro" id="IPR035513">
    <property type="entry name" value="Invertase/methylesterase_inhib"/>
</dbReference>
<dbReference type="FunFam" id="1.20.140.40:FF:000001">
    <property type="entry name" value="Pectinesterase"/>
    <property type="match status" value="1"/>
</dbReference>
<evidence type="ECO:0000313" key="19">
    <source>
        <dbReference type="EMBL" id="KAL3632851.1"/>
    </source>
</evidence>
<evidence type="ECO:0000256" key="1">
    <source>
        <dbReference type="ARBA" id="ARBA00004191"/>
    </source>
</evidence>
<dbReference type="GO" id="GO:0045490">
    <property type="term" value="P:pectin catabolic process"/>
    <property type="evidence" value="ECO:0007669"/>
    <property type="project" value="UniProtKB-UniRule"/>
</dbReference>
<evidence type="ECO:0000256" key="4">
    <source>
        <dbReference type="ARBA" id="ARBA00007786"/>
    </source>
</evidence>
<dbReference type="Gene3D" id="2.160.20.10">
    <property type="entry name" value="Single-stranded right-handed beta-helix, Pectin lyase-like"/>
    <property type="match status" value="1"/>
</dbReference>
<sequence>METVQSFKGYGKVDEIDEAAFRKKTRKRIIILSVSLFLLLALIIGIVAGVLANKKKSDGSPAFPTSPAAAIKAICSVTHYPDSCLATLSSSNLSDPEKIFQFSLTVAMGALEKVLNFPAAYANKTADPMVKEAVRVCGDVLNDAVDYLNDTVSEVGGDGDLVLKVNDLKTWLSASLTHQDTCLDALTEANATFGGEIESLMRNSTEFVSNSLAIVGKLLGLLGDFKIPIHRRLLAAEAEEEMGGFPMWVSAGDRRMLQGKGAPVKADVVVASDGSGTVRTIKAAVDMIPKKSKKRFVIQLKAGVYKENVMLEKHHWNVVMVGAGKTNTIITGSKNFIDGVPTFSTATFAVAGKGFIAQGIKFVNTAGPEKHQAVALRSGSDLSVFYQCAFDAYQDTLYAHSNRQLYRECDVTGTIDFIFGNSAVVFQNCNINPRQPMPNQFNTITAQGKKDPNQNTGISIQRCVIKPFDNVKALTYLGRPWKDYSTTIIMQTYIDPMVSPLGWISWVQGVDPPSTIFYAEYQNNGPGASTSKRVNWAGYKRTVSTAQAAKFTVDQFIEGSTWLPSTNVVYEKN</sequence>